<sequence length="90" mass="10165">MRFNDNRWTRAVTDLIPRDAKRFEGISATRWSDFFTKAIEERYDAQRIPRERRAYWTTLAAAGKNGGVAGTRSSHSTINGTIGDKGEVTS</sequence>
<gene>
    <name evidence="2" type="ORF">KIN20_018424</name>
</gene>
<dbReference type="EMBL" id="JAHQIW010003662">
    <property type="protein sequence ID" value="KAJ1359650.1"/>
    <property type="molecule type" value="Genomic_DNA"/>
</dbReference>
<evidence type="ECO:0000313" key="2">
    <source>
        <dbReference type="EMBL" id="KAJ1359650.1"/>
    </source>
</evidence>
<dbReference type="AlphaFoldDB" id="A0AAD5QS46"/>
<evidence type="ECO:0000256" key="1">
    <source>
        <dbReference type="SAM" id="MobiDB-lite"/>
    </source>
</evidence>
<name>A0AAD5QS46_PARTN</name>
<feature type="compositionally biased region" description="Polar residues" evidence="1">
    <location>
        <begin position="71"/>
        <end position="80"/>
    </location>
</feature>
<protein>
    <submittedName>
        <fullName evidence="2">Uncharacterized protein</fullName>
    </submittedName>
</protein>
<evidence type="ECO:0000313" key="3">
    <source>
        <dbReference type="Proteomes" id="UP001196413"/>
    </source>
</evidence>
<feature type="region of interest" description="Disordered" evidence="1">
    <location>
        <begin position="65"/>
        <end position="90"/>
    </location>
</feature>
<organism evidence="2 3">
    <name type="scientific">Parelaphostrongylus tenuis</name>
    <name type="common">Meningeal worm</name>
    <dbReference type="NCBI Taxonomy" id="148309"/>
    <lineage>
        <taxon>Eukaryota</taxon>
        <taxon>Metazoa</taxon>
        <taxon>Ecdysozoa</taxon>
        <taxon>Nematoda</taxon>
        <taxon>Chromadorea</taxon>
        <taxon>Rhabditida</taxon>
        <taxon>Rhabditina</taxon>
        <taxon>Rhabditomorpha</taxon>
        <taxon>Strongyloidea</taxon>
        <taxon>Metastrongylidae</taxon>
        <taxon>Parelaphostrongylus</taxon>
    </lineage>
</organism>
<reference evidence="2" key="1">
    <citation type="submission" date="2021-06" db="EMBL/GenBank/DDBJ databases">
        <title>Parelaphostrongylus tenuis whole genome reference sequence.</title>
        <authorList>
            <person name="Garwood T.J."/>
            <person name="Larsen P.A."/>
            <person name="Fountain-Jones N.M."/>
            <person name="Garbe J.R."/>
            <person name="Macchietto M.G."/>
            <person name="Kania S.A."/>
            <person name="Gerhold R.W."/>
            <person name="Richards J.E."/>
            <person name="Wolf T.M."/>
        </authorList>
    </citation>
    <scope>NUCLEOTIDE SEQUENCE</scope>
    <source>
        <strain evidence="2">MNPRO001-30</strain>
        <tissue evidence="2">Meninges</tissue>
    </source>
</reference>
<comment type="caution">
    <text evidence="2">The sequence shown here is derived from an EMBL/GenBank/DDBJ whole genome shotgun (WGS) entry which is preliminary data.</text>
</comment>
<accession>A0AAD5QS46</accession>
<dbReference type="Proteomes" id="UP001196413">
    <property type="component" value="Unassembled WGS sequence"/>
</dbReference>
<proteinExistence type="predicted"/>
<keyword evidence="3" id="KW-1185">Reference proteome</keyword>